<dbReference type="Proteomes" id="UP000887574">
    <property type="component" value="Unplaced"/>
</dbReference>
<evidence type="ECO:0000313" key="3">
    <source>
        <dbReference type="WBParaSite" id="jg19996"/>
    </source>
</evidence>
<proteinExistence type="predicted"/>
<name>A0A915DJS6_9BILA</name>
<organism evidence="2 3">
    <name type="scientific">Ditylenchus dipsaci</name>
    <dbReference type="NCBI Taxonomy" id="166011"/>
    <lineage>
        <taxon>Eukaryota</taxon>
        <taxon>Metazoa</taxon>
        <taxon>Ecdysozoa</taxon>
        <taxon>Nematoda</taxon>
        <taxon>Chromadorea</taxon>
        <taxon>Rhabditida</taxon>
        <taxon>Tylenchina</taxon>
        <taxon>Tylenchomorpha</taxon>
        <taxon>Sphaerularioidea</taxon>
        <taxon>Anguinidae</taxon>
        <taxon>Anguininae</taxon>
        <taxon>Ditylenchus</taxon>
    </lineage>
</organism>
<accession>A0A915DJS6</accession>
<reference evidence="3" key="1">
    <citation type="submission" date="2022-11" db="UniProtKB">
        <authorList>
            <consortium name="WormBaseParasite"/>
        </authorList>
    </citation>
    <scope>IDENTIFICATION</scope>
</reference>
<protein>
    <submittedName>
        <fullName evidence="3">Uncharacterized protein</fullName>
    </submittedName>
</protein>
<feature type="transmembrane region" description="Helical" evidence="1">
    <location>
        <begin position="6"/>
        <end position="23"/>
    </location>
</feature>
<keyword evidence="1" id="KW-1133">Transmembrane helix</keyword>
<sequence length="145" mass="16896">MVYKLACYGSYLFWFTIGLLVLRKTQNATRAVRYIKAYGHTVSLESIENSQEFVQLVDKLDSQFSSKPPAILLLNQHALNMTFNFLCNTAVYPGVHDRFVFVTLDSTARDVLAEHWPNIKQFYWPTPSLYEPFSLQKDPTRLYIY</sequence>
<dbReference type="PANTHER" id="PTHR31967">
    <property type="entry name" value="GROUNDHOG (HEDGEHOG-LIKE FAMILY)-RELATED"/>
    <property type="match status" value="1"/>
</dbReference>
<evidence type="ECO:0000313" key="2">
    <source>
        <dbReference type="Proteomes" id="UP000887574"/>
    </source>
</evidence>
<dbReference type="PANTHER" id="PTHR31967:SF10">
    <property type="entry name" value="NUCLEOTIDE-DIPHOSPHO-SUGAR TRANSFERASE DOMAIN-CONTAINING PROTEIN"/>
    <property type="match status" value="1"/>
</dbReference>
<keyword evidence="1" id="KW-0472">Membrane</keyword>
<dbReference type="AlphaFoldDB" id="A0A915DJS6"/>
<keyword evidence="2" id="KW-1185">Reference proteome</keyword>
<dbReference type="WBParaSite" id="jg19996">
    <property type="protein sequence ID" value="jg19996"/>
    <property type="gene ID" value="jg19996"/>
</dbReference>
<evidence type="ECO:0000256" key="1">
    <source>
        <dbReference type="SAM" id="Phobius"/>
    </source>
</evidence>
<keyword evidence="1" id="KW-0812">Transmembrane</keyword>